<keyword evidence="3 10" id="KW-0812">Transmembrane</keyword>
<dbReference type="SFLD" id="SFLDS00003">
    <property type="entry name" value="Haloacid_Dehalogenase"/>
    <property type="match status" value="1"/>
</dbReference>
<dbReference type="Proteomes" id="UP000664534">
    <property type="component" value="Unassembled WGS sequence"/>
</dbReference>
<dbReference type="GO" id="GO:0005507">
    <property type="term" value="F:copper ion binding"/>
    <property type="evidence" value="ECO:0007669"/>
    <property type="project" value="TreeGrafter"/>
</dbReference>
<dbReference type="Gene3D" id="3.40.1110.10">
    <property type="entry name" value="Calcium-transporting ATPase, cytoplasmic domain N"/>
    <property type="match status" value="1"/>
</dbReference>
<dbReference type="SUPFAM" id="SSF81653">
    <property type="entry name" value="Calcium ATPase, transduction domain A"/>
    <property type="match status" value="1"/>
</dbReference>
<dbReference type="GO" id="GO:0043682">
    <property type="term" value="F:P-type divalent copper transporter activity"/>
    <property type="evidence" value="ECO:0007669"/>
    <property type="project" value="TreeGrafter"/>
</dbReference>
<evidence type="ECO:0000259" key="12">
    <source>
        <dbReference type="PROSITE" id="PS50846"/>
    </source>
</evidence>
<feature type="transmembrane region" description="Helical" evidence="10">
    <location>
        <begin position="443"/>
        <end position="464"/>
    </location>
</feature>
<dbReference type="PROSITE" id="PS00154">
    <property type="entry name" value="ATPASE_E1_E2"/>
    <property type="match status" value="1"/>
</dbReference>
<sequence length="1205" mass="129663">MNSANAIAWSTTILVKNIHCTSCVTHIQRTLGHFGSLIHHVDINILSHEVRVLHERTLSASELCRSLSDAAFEVYSAVTLDENERKVQELGAEDSGDGWLEAAAEFWKPASLTPIKGDEGIQLSDRRKRSSHLMNCVACQKESNRPLELSPNSTAVSLDSRQEGDLALVKHGFVNAGTLEMGRIIPASSPSNRSPSRSTLQHPSSNERFEATLSIGGMTCASCTSAVDRALSSDVLPFVESVNVTLMTNSARVVFQGEGNLQKIIDTVEDLGYDAAVERSGVINTPSKETGSTSEEIQRTVMLKISGMFCKHCPSRILEAIETNHSGLVAIDKQPTSKDPFIRVNYLPSPPGITIRHIIATIRSVDELFDAEIYTPPSIEQRSQFMQEHEQYRLLIRLLFSFVVAIPTLLIGVVWMSLVPASNRVRRFFEQAEWAGIVTRADWAMFILATPVFFLAADVFHVRAIKEIRALWRKGSRVPVLQRFCRFGSMNLLVSAGTSIAYFASVAVLGINATTRSKSSGSSSTYFDSVVFLTFFILIGRYLEAFSKAKTGNAVGLLGNLRPREAVLVTSLHVSLPDEAASGDSNEKQRERVSGTNTELIDANLLEVGDVVMVPHGSSPPADGTILNGSTSFNESSLTGESRAVARCKGDSVFAGAINIGEAITVRITNVGGSSMLDQIVAVVREGQTKRAPVERVVDLVTGYFVPAITALAITTFVIWFSLGESGALSYSYLGHQQGGWAFWSLEFAIAVFVVACPCGIGLAAPTALFVGSGLAASHGILVRGGGEAFQEASNIDAVVFDKTGTLTEGGDLKVTDYKMFSKDREARIAWAVTKALEETSSHPLARAILACASTQTSQTIGTCNGMTEEPGRGMRGTFFSSGRSEDLDSEVYEAALGSEALISSLNADTLSPDYFTNATLSRWKSESKSVALLAMRRIIGPGGPLNSHVSSEPLDPNVSSESSVPWTLAAIFAISDPVRSSALPTISALQSRGIPVYMLTGDNPTTASAVASTLSIPQDHVFAGVLPTDKASKIRWLQEHGPRRPNGSTLFRNPIPTKSAARQEHERTIVAFIGDGINDAPALTTADVSISLSSASDIAMHSSSFILLSSSLDSVITLFDLSSRVFRRVKLNFAWAVIYNIILLPVAAGVLFKVRSGGWRLGPVWGSAAMALSSLCVVGSSLALRWEGGWLDVCRRKKGIVAEG</sequence>
<evidence type="ECO:0000313" key="13">
    <source>
        <dbReference type="EMBL" id="CAF9930256.1"/>
    </source>
</evidence>
<dbReference type="Gene3D" id="2.70.150.10">
    <property type="entry name" value="Calcium-transporting ATPase, cytoplasmic transduction domain A"/>
    <property type="match status" value="1"/>
</dbReference>
<keyword evidence="4 10" id="KW-0479">Metal-binding</keyword>
<dbReference type="FunFam" id="3.30.70.100:FF:000001">
    <property type="entry name" value="ATPase copper transporting beta"/>
    <property type="match status" value="1"/>
</dbReference>
<gene>
    <name evidence="13" type="ORF">IMSHALPRED_008129</name>
</gene>
<evidence type="ECO:0000256" key="2">
    <source>
        <dbReference type="ARBA" id="ARBA00006024"/>
    </source>
</evidence>
<dbReference type="Pfam" id="PF00403">
    <property type="entry name" value="HMA"/>
    <property type="match status" value="1"/>
</dbReference>
<dbReference type="Gene3D" id="3.40.50.1000">
    <property type="entry name" value="HAD superfamily/HAD-like"/>
    <property type="match status" value="1"/>
</dbReference>
<evidence type="ECO:0000256" key="4">
    <source>
        <dbReference type="ARBA" id="ARBA00022723"/>
    </source>
</evidence>
<dbReference type="InterPro" id="IPR059000">
    <property type="entry name" value="ATPase_P-type_domA"/>
</dbReference>
<feature type="domain" description="HMA" evidence="12">
    <location>
        <begin position="209"/>
        <end position="276"/>
    </location>
</feature>
<keyword evidence="6 10" id="KW-0067">ATP-binding</keyword>
<evidence type="ECO:0000256" key="6">
    <source>
        <dbReference type="ARBA" id="ARBA00022840"/>
    </source>
</evidence>
<dbReference type="NCBIfam" id="TIGR01494">
    <property type="entry name" value="ATPase_P-type"/>
    <property type="match status" value="1"/>
</dbReference>
<dbReference type="SUPFAM" id="SSF81665">
    <property type="entry name" value="Calcium ATPase, transmembrane domain M"/>
    <property type="match status" value="1"/>
</dbReference>
<dbReference type="PRINTS" id="PR00120">
    <property type="entry name" value="HATPASE"/>
</dbReference>
<dbReference type="PANTHER" id="PTHR43520">
    <property type="entry name" value="ATP7, ISOFORM B"/>
    <property type="match status" value="1"/>
</dbReference>
<keyword evidence="7" id="KW-1278">Translocase</keyword>
<dbReference type="InterPro" id="IPR018303">
    <property type="entry name" value="ATPase_P-typ_P_site"/>
</dbReference>
<proteinExistence type="inferred from homology"/>
<keyword evidence="9 10" id="KW-0472">Membrane</keyword>
<dbReference type="SUPFAM" id="SSF56784">
    <property type="entry name" value="HAD-like"/>
    <property type="match status" value="1"/>
</dbReference>
<feature type="transmembrane region" description="Helical" evidence="10">
    <location>
        <begin position="525"/>
        <end position="543"/>
    </location>
</feature>
<dbReference type="SUPFAM" id="SSF81660">
    <property type="entry name" value="Metal cation-transporting ATPase, ATP-binding domain N"/>
    <property type="match status" value="1"/>
</dbReference>
<dbReference type="EMBL" id="CAJPDT010000056">
    <property type="protein sequence ID" value="CAF9930256.1"/>
    <property type="molecule type" value="Genomic_DNA"/>
</dbReference>
<keyword evidence="8 10" id="KW-1133">Transmembrane helix</keyword>
<dbReference type="InterPro" id="IPR027256">
    <property type="entry name" value="P-typ_ATPase_IB"/>
</dbReference>
<dbReference type="InterPro" id="IPR001757">
    <property type="entry name" value="P_typ_ATPase"/>
</dbReference>
<dbReference type="InterPro" id="IPR008250">
    <property type="entry name" value="ATPase_P-typ_transduc_dom_A_sf"/>
</dbReference>
<dbReference type="InterPro" id="IPR036412">
    <property type="entry name" value="HAD-like_sf"/>
</dbReference>
<dbReference type="InterPro" id="IPR006121">
    <property type="entry name" value="HMA_dom"/>
</dbReference>
<dbReference type="GO" id="GO:0016887">
    <property type="term" value="F:ATP hydrolysis activity"/>
    <property type="evidence" value="ECO:0007669"/>
    <property type="project" value="InterPro"/>
</dbReference>
<dbReference type="SUPFAM" id="SSF55008">
    <property type="entry name" value="HMA, heavy metal-associated domain"/>
    <property type="match status" value="2"/>
</dbReference>
<evidence type="ECO:0000256" key="7">
    <source>
        <dbReference type="ARBA" id="ARBA00022967"/>
    </source>
</evidence>
<name>A0A8H3FT31_9LECA</name>
<evidence type="ECO:0000313" key="14">
    <source>
        <dbReference type="Proteomes" id="UP000664534"/>
    </source>
</evidence>
<dbReference type="PROSITE" id="PS01047">
    <property type="entry name" value="HMA_1"/>
    <property type="match status" value="1"/>
</dbReference>
<dbReference type="Pfam" id="PF00702">
    <property type="entry name" value="Hydrolase"/>
    <property type="match status" value="1"/>
</dbReference>
<evidence type="ECO:0000256" key="1">
    <source>
        <dbReference type="ARBA" id="ARBA00004141"/>
    </source>
</evidence>
<dbReference type="InterPro" id="IPR023299">
    <property type="entry name" value="ATPase_P-typ_cyto_dom_N"/>
</dbReference>
<dbReference type="SFLD" id="SFLDG00002">
    <property type="entry name" value="C1.7:_P-type_atpase_like"/>
    <property type="match status" value="1"/>
</dbReference>
<dbReference type="OrthoDB" id="432719at2759"/>
<comment type="caution">
    <text evidence="13">The sequence shown here is derived from an EMBL/GenBank/DDBJ whole genome shotgun (WGS) entry which is preliminary data.</text>
</comment>
<evidence type="ECO:0000256" key="5">
    <source>
        <dbReference type="ARBA" id="ARBA00022741"/>
    </source>
</evidence>
<dbReference type="GO" id="GO:0005524">
    <property type="term" value="F:ATP binding"/>
    <property type="evidence" value="ECO:0007669"/>
    <property type="project" value="UniProtKB-UniRule"/>
</dbReference>
<feature type="transmembrane region" description="Helical" evidence="10">
    <location>
        <begin position="700"/>
        <end position="721"/>
    </location>
</feature>
<dbReference type="Pfam" id="PF00122">
    <property type="entry name" value="E1-E2_ATPase"/>
    <property type="match status" value="1"/>
</dbReference>
<evidence type="ECO:0000256" key="10">
    <source>
        <dbReference type="RuleBase" id="RU362081"/>
    </source>
</evidence>
<evidence type="ECO:0000256" key="9">
    <source>
        <dbReference type="ARBA" id="ARBA00023136"/>
    </source>
</evidence>
<dbReference type="Gene3D" id="3.30.70.100">
    <property type="match status" value="2"/>
</dbReference>
<comment type="subcellular location">
    <subcellularLocation>
        <location evidence="1">Membrane</location>
        <topology evidence="1">Multi-pass membrane protein</topology>
    </subcellularLocation>
</comment>
<dbReference type="PRINTS" id="PR00119">
    <property type="entry name" value="CATATPASE"/>
</dbReference>
<accession>A0A8H3FT31</accession>
<organism evidence="13 14">
    <name type="scientific">Imshaugia aleurites</name>
    <dbReference type="NCBI Taxonomy" id="172621"/>
    <lineage>
        <taxon>Eukaryota</taxon>
        <taxon>Fungi</taxon>
        <taxon>Dikarya</taxon>
        <taxon>Ascomycota</taxon>
        <taxon>Pezizomycotina</taxon>
        <taxon>Lecanoromycetes</taxon>
        <taxon>OSLEUM clade</taxon>
        <taxon>Lecanoromycetidae</taxon>
        <taxon>Lecanorales</taxon>
        <taxon>Lecanorineae</taxon>
        <taxon>Parmeliaceae</taxon>
        <taxon>Imshaugia</taxon>
    </lineage>
</organism>
<feature type="compositionally biased region" description="Low complexity" evidence="11">
    <location>
        <begin position="188"/>
        <end position="198"/>
    </location>
</feature>
<feature type="transmembrane region" description="Helical" evidence="10">
    <location>
        <begin position="394"/>
        <end position="418"/>
    </location>
</feature>
<keyword evidence="14" id="KW-1185">Reference proteome</keyword>
<dbReference type="SFLD" id="SFLDF00027">
    <property type="entry name" value="p-type_atpase"/>
    <property type="match status" value="1"/>
</dbReference>
<evidence type="ECO:0000256" key="3">
    <source>
        <dbReference type="ARBA" id="ARBA00022692"/>
    </source>
</evidence>
<reference evidence="13" key="1">
    <citation type="submission" date="2021-03" db="EMBL/GenBank/DDBJ databases">
        <authorList>
            <person name="Tagirdzhanova G."/>
        </authorList>
    </citation>
    <scope>NUCLEOTIDE SEQUENCE</scope>
</reference>
<dbReference type="PROSITE" id="PS50846">
    <property type="entry name" value="HMA_2"/>
    <property type="match status" value="1"/>
</dbReference>
<dbReference type="InterPro" id="IPR023214">
    <property type="entry name" value="HAD_sf"/>
</dbReference>
<evidence type="ECO:0000256" key="11">
    <source>
        <dbReference type="SAM" id="MobiDB-lite"/>
    </source>
</evidence>
<dbReference type="GO" id="GO:0016020">
    <property type="term" value="C:membrane"/>
    <property type="evidence" value="ECO:0007669"/>
    <property type="project" value="UniProtKB-SubCell"/>
</dbReference>
<dbReference type="InterPro" id="IPR023298">
    <property type="entry name" value="ATPase_P-typ_TM_dom_sf"/>
</dbReference>
<protein>
    <recommendedName>
        <fullName evidence="12">HMA domain-containing protein</fullName>
    </recommendedName>
</protein>
<feature type="transmembrane region" description="Helical" evidence="10">
    <location>
        <begin position="1165"/>
        <end position="1187"/>
    </location>
</feature>
<keyword evidence="5 10" id="KW-0547">Nucleotide-binding</keyword>
<feature type="transmembrane region" description="Helical" evidence="10">
    <location>
        <begin position="1134"/>
        <end position="1153"/>
    </location>
</feature>
<dbReference type="InterPro" id="IPR017969">
    <property type="entry name" value="Heavy-metal-associated_CS"/>
</dbReference>
<dbReference type="InterPro" id="IPR036163">
    <property type="entry name" value="HMA_dom_sf"/>
</dbReference>
<feature type="region of interest" description="Disordered" evidence="11">
    <location>
        <begin position="185"/>
        <end position="205"/>
    </location>
</feature>
<dbReference type="PROSITE" id="PS01229">
    <property type="entry name" value="COF_2"/>
    <property type="match status" value="1"/>
</dbReference>
<dbReference type="GO" id="GO:0055070">
    <property type="term" value="P:copper ion homeostasis"/>
    <property type="evidence" value="ECO:0007669"/>
    <property type="project" value="TreeGrafter"/>
</dbReference>
<dbReference type="InterPro" id="IPR044492">
    <property type="entry name" value="P_typ_ATPase_HD_dom"/>
</dbReference>
<dbReference type="NCBIfam" id="TIGR01525">
    <property type="entry name" value="ATPase-IB_hvy"/>
    <property type="match status" value="1"/>
</dbReference>
<comment type="similarity">
    <text evidence="2 10">Belongs to the cation transport ATPase (P-type) (TC 3.A.3) family. Type IB subfamily.</text>
</comment>
<evidence type="ECO:0000256" key="8">
    <source>
        <dbReference type="ARBA" id="ARBA00022989"/>
    </source>
</evidence>
<dbReference type="FunFam" id="2.70.150.10:FF:000068">
    <property type="entry name" value="Copper resistance-associated P-type ATPase"/>
    <property type="match status" value="1"/>
</dbReference>
<feature type="transmembrane region" description="Helical" evidence="10">
    <location>
        <begin position="492"/>
        <end position="513"/>
    </location>
</feature>
<dbReference type="AlphaFoldDB" id="A0A8H3FT31"/>
<dbReference type="CDD" id="cd00371">
    <property type="entry name" value="HMA"/>
    <property type="match status" value="2"/>
</dbReference>
<feature type="transmembrane region" description="Helical" evidence="10">
    <location>
        <begin position="741"/>
        <end position="765"/>
    </location>
</feature>
<dbReference type="PANTHER" id="PTHR43520:SF32">
    <property type="entry name" value="COPPER RESISTANCE P-TYPE ATPASE (EUROFUNG)"/>
    <property type="match status" value="1"/>
</dbReference>